<evidence type="ECO:0000256" key="3">
    <source>
        <dbReference type="ARBA" id="ARBA00048707"/>
    </source>
</evidence>
<evidence type="ECO:0000256" key="2">
    <source>
        <dbReference type="ARBA" id="ARBA00022801"/>
    </source>
</evidence>
<accession>A0A0C3B8E4</accession>
<evidence type="ECO:0000256" key="1">
    <source>
        <dbReference type="ARBA" id="ARBA00013260"/>
    </source>
</evidence>
<protein>
    <recommendedName>
        <fullName evidence="1">peptidyl-tRNA hydrolase</fullName>
        <ecNumber evidence="1">3.1.1.29</ecNumber>
    </recommendedName>
</protein>
<reference evidence="5 6" key="1">
    <citation type="submission" date="2014-04" db="EMBL/GenBank/DDBJ databases">
        <authorList>
            <consortium name="DOE Joint Genome Institute"/>
            <person name="Kuo A."/>
            <person name="Tarkka M."/>
            <person name="Buscot F."/>
            <person name="Kohler A."/>
            <person name="Nagy L.G."/>
            <person name="Floudas D."/>
            <person name="Copeland A."/>
            <person name="Barry K.W."/>
            <person name="Cichocki N."/>
            <person name="Veneault-Fourrey C."/>
            <person name="LaButti K."/>
            <person name="Lindquist E.A."/>
            <person name="Lipzen A."/>
            <person name="Lundell T."/>
            <person name="Morin E."/>
            <person name="Murat C."/>
            <person name="Sun H."/>
            <person name="Tunlid A."/>
            <person name="Henrissat B."/>
            <person name="Grigoriev I.V."/>
            <person name="Hibbett D.S."/>
            <person name="Martin F."/>
            <person name="Nordberg H.P."/>
            <person name="Cantor M.N."/>
            <person name="Hua S.X."/>
        </authorList>
    </citation>
    <scope>NUCLEOTIDE SEQUENCE [LARGE SCALE GENOMIC DNA]</scope>
    <source>
        <strain evidence="5 6">F 1598</strain>
    </source>
</reference>
<dbReference type="InterPro" id="IPR042237">
    <property type="entry name" value="PTRHD1"/>
</dbReference>
<evidence type="ECO:0000313" key="5">
    <source>
        <dbReference type="EMBL" id="KIM82563.1"/>
    </source>
</evidence>
<dbReference type="InParanoid" id="A0A0C3B8E4"/>
<keyword evidence="2" id="KW-0378">Hydrolase</keyword>
<proteinExistence type="predicted"/>
<dbReference type="AlphaFoldDB" id="A0A0C3B8E4"/>
<evidence type="ECO:0000256" key="4">
    <source>
        <dbReference type="SAM" id="MobiDB-lite"/>
    </source>
</evidence>
<dbReference type="PANTHER" id="PTHR46194:SF1">
    <property type="entry name" value="PEPTIDYL-TRNA HYDROLASE PTRHD1-RELATED"/>
    <property type="match status" value="1"/>
</dbReference>
<dbReference type="PANTHER" id="PTHR46194">
    <property type="entry name" value="PEPTIDYL-TRNA HYDROLASE PTRHD1-RELATED"/>
    <property type="match status" value="1"/>
</dbReference>
<name>A0A0C3B8E4_PILCF</name>
<feature type="region of interest" description="Disordered" evidence="4">
    <location>
        <begin position="1"/>
        <end position="20"/>
    </location>
</feature>
<dbReference type="Pfam" id="PF01981">
    <property type="entry name" value="PTH2"/>
    <property type="match status" value="1"/>
</dbReference>
<comment type="catalytic activity">
    <reaction evidence="3">
        <text>an N-acyl-L-alpha-aminoacyl-tRNA + H2O = an N-acyl-L-amino acid + a tRNA + H(+)</text>
        <dbReference type="Rhea" id="RHEA:54448"/>
        <dbReference type="Rhea" id="RHEA-COMP:10123"/>
        <dbReference type="Rhea" id="RHEA-COMP:13883"/>
        <dbReference type="ChEBI" id="CHEBI:15377"/>
        <dbReference type="ChEBI" id="CHEBI:15378"/>
        <dbReference type="ChEBI" id="CHEBI:59874"/>
        <dbReference type="ChEBI" id="CHEBI:78442"/>
        <dbReference type="ChEBI" id="CHEBI:138191"/>
        <dbReference type="EC" id="3.1.1.29"/>
    </reaction>
</comment>
<dbReference type="GO" id="GO:0004045">
    <property type="term" value="F:peptidyl-tRNA hydrolase activity"/>
    <property type="evidence" value="ECO:0007669"/>
    <property type="project" value="UniProtKB-EC"/>
</dbReference>
<dbReference type="Gene3D" id="3.40.1490.10">
    <property type="entry name" value="Bit1"/>
    <property type="match status" value="1"/>
</dbReference>
<dbReference type="InterPro" id="IPR002833">
    <property type="entry name" value="PTH2"/>
</dbReference>
<dbReference type="InterPro" id="IPR023476">
    <property type="entry name" value="Pep_tRNA_hydro_II_dom_sf"/>
</dbReference>
<dbReference type="STRING" id="765440.A0A0C3B8E4"/>
<dbReference type="EMBL" id="KN832994">
    <property type="protein sequence ID" value="KIM82563.1"/>
    <property type="molecule type" value="Genomic_DNA"/>
</dbReference>
<dbReference type="EC" id="3.1.1.29" evidence="1"/>
<dbReference type="SUPFAM" id="SSF102462">
    <property type="entry name" value="Peptidyl-tRNA hydrolase II"/>
    <property type="match status" value="1"/>
</dbReference>
<evidence type="ECO:0000313" key="6">
    <source>
        <dbReference type="Proteomes" id="UP000054166"/>
    </source>
</evidence>
<dbReference type="OrthoDB" id="201213at2759"/>
<sequence length="147" mass="16817">MEHEANNDHDTDAPQLEESRRDPLVMQIVVRRDLLNEDGWGYGPLMSQTAHAAVAVLHETRDRKETIEYLADLKDMHKVRFLWLVPSDSDTSSDKASNNASSEAPIPHYLWIEQPENTPTCIALAPNRRQKAIRRALDKCSCRLWKG</sequence>
<keyword evidence="6" id="KW-1185">Reference proteome</keyword>
<dbReference type="HOGENOM" id="CLU_119261_1_0_1"/>
<gene>
    <name evidence="5" type="ORF">PILCRDRAFT_70728</name>
</gene>
<organism evidence="5 6">
    <name type="scientific">Piloderma croceum (strain F 1598)</name>
    <dbReference type="NCBI Taxonomy" id="765440"/>
    <lineage>
        <taxon>Eukaryota</taxon>
        <taxon>Fungi</taxon>
        <taxon>Dikarya</taxon>
        <taxon>Basidiomycota</taxon>
        <taxon>Agaricomycotina</taxon>
        <taxon>Agaricomycetes</taxon>
        <taxon>Agaricomycetidae</taxon>
        <taxon>Atheliales</taxon>
        <taxon>Atheliaceae</taxon>
        <taxon>Piloderma</taxon>
    </lineage>
</organism>
<dbReference type="Proteomes" id="UP000054166">
    <property type="component" value="Unassembled WGS sequence"/>
</dbReference>
<reference evidence="6" key="2">
    <citation type="submission" date="2015-01" db="EMBL/GenBank/DDBJ databases">
        <title>Evolutionary Origins and Diversification of the Mycorrhizal Mutualists.</title>
        <authorList>
            <consortium name="DOE Joint Genome Institute"/>
            <consortium name="Mycorrhizal Genomics Consortium"/>
            <person name="Kohler A."/>
            <person name="Kuo A."/>
            <person name="Nagy L.G."/>
            <person name="Floudas D."/>
            <person name="Copeland A."/>
            <person name="Barry K.W."/>
            <person name="Cichocki N."/>
            <person name="Veneault-Fourrey C."/>
            <person name="LaButti K."/>
            <person name="Lindquist E.A."/>
            <person name="Lipzen A."/>
            <person name="Lundell T."/>
            <person name="Morin E."/>
            <person name="Murat C."/>
            <person name="Riley R."/>
            <person name="Ohm R."/>
            <person name="Sun H."/>
            <person name="Tunlid A."/>
            <person name="Henrissat B."/>
            <person name="Grigoriev I.V."/>
            <person name="Hibbett D.S."/>
            <person name="Martin F."/>
        </authorList>
    </citation>
    <scope>NUCLEOTIDE SEQUENCE [LARGE SCALE GENOMIC DNA]</scope>
    <source>
        <strain evidence="6">F 1598</strain>
    </source>
</reference>